<evidence type="ECO:0000313" key="16">
    <source>
        <dbReference type="EMBL" id="MBS2968295.1"/>
    </source>
</evidence>
<evidence type="ECO:0000256" key="9">
    <source>
        <dbReference type="ARBA" id="ARBA00022840"/>
    </source>
</evidence>
<comment type="cofactor">
    <cofactor evidence="14">
        <name>Mg(2+)</name>
        <dbReference type="ChEBI" id="CHEBI:18420"/>
    </cofactor>
</comment>
<evidence type="ECO:0000256" key="8">
    <source>
        <dbReference type="ARBA" id="ARBA00022839"/>
    </source>
</evidence>
<evidence type="ECO:0000256" key="2">
    <source>
        <dbReference type="ARBA" id="ARBA00022722"/>
    </source>
</evidence>
<dbReference type="InterPro" id="IPR038726">
    <property type="entry name" value="PDDEXK_AddAB-type"/>
</dbReference>
<keyword evidence="6 14" id="KW-0378">Hydrolase</keyword>
<dbReference type="SUPFAM" id="SSF52540">
    <property type="entry name" value="P-loop containing nucleoside triphosphate hydrolases"/>
    <property type="match status" value="1"/>
</dbReference>
<keyword evidence="2 14" id="KW-0540">Nuclease</keyword>
<dbReference type="Gene3D" id="3.90.320.10">
    <property type="match status" value="1"/>
</dbReference>
<keyword evidence="17" id="KW-1185">Reference proteome</keyword>
<sequence>MTIRFMAGRSGSGKTTMILNEIREKLKEQPDGPPILFLVPDQMTFAMEYELARTPGLSGMIRAQVFSFSRLSLRILQETSGAARQPITSTGVQMMLRKIIEDEKQNFKVYGKAGDKIGFIQHAEAMITEFKRYNLNPADLLEQIEAVRKQMNEKERVLSGKLEDLHAIYERLEEALAGRYVDAEDTLRMLSERIPESSYLEKAEVYIDGFHHFAPMELEAVKSLLGKAARVTVTITADKLFDRHLPHELHLFRMTGMTYTQFKKMAEELHIETEEPVLLNELPRFTGSPSLQHLEQNYDSRPSQPFKGLTDISICQAASHRAEIEGIARRIQEHVRKRGARFRDTAILLRNPSSYHDLIEQVFTDYEIPFFIDQKRSMLHHPLVELIRSSLEAVTGSFRYEAMFRTIKTDLLFPAGADKPSLREEMDLLENYVLAHGISGSRWTSEKRWIYRRFRSLEGGNAVTDEELNKEEQINRLKELAAKPVKDLAAGLKKAKTGIQKAGALYLFLENLEIPAKLEELKQEAESAGRLIEGREHSQVWDAVIGLLDEFAEMIGNHPVSSEQFTEMIDTGLESLKFSLVPPAIDQVLIGDMERSRFYGLKHTYVAGANDGVIPARPMEDGILSDEDRELLEQNGVQMAPSARQQLLDENFVIYMALASGSEHLSVSYPSADPEGKSLLPSILISRLEELFPDAVKEWFVNEPESLEEHEQISFMPNKSVALTYLSSQLQTWKKQYPVHDSWWDAYNYLIEHDQSGNVEMVIGSLFYKNQAKPLKQAVTKELYGQHILGSVSRMEQFRSCPFSHFASHGLKLREREQFRLEAPDVGQLFHSALKMISDRLVEMNVSWRDVTKDQCRSLSSEAVNRLAPMLQKEVLMSSNRHQYLKRKLEKIIARAAGVIAEQAKASLFTPIGLELGFGKGGPLPPMRFKLDNGYTMELTGRIDRVDSAESSRGLLLRIVDYKSSDRALNLSEVYYGIALQMLTYLDVIISYSKTWLGVEASPAGVLYFHVHDPMIQTGAKLSLEDLEEEIFKKFKMKGLLLGEQETIQLMDQTLESGSSNIVAAGFKKSGGFSSSSSIASNEEFDMLRRHVRSEFKQIGTEITNGVTDISPYRMKDKVPCTFCPYKGVCQFDQSLKDNDYRILREEKNEQIFMRLKEEADNE</sequence>
<keyword evidence="5 14" id="KW-0227">DNA damage</keyword>
<feature type="domain" description="UvrD-like helicase C-terminal" evidence="15">
    <location>
        <begin position="281"/>
        <end position="598"/>
    </location>
</feature>
<feature type="binding site" evidence="14">
    <location>
        <position position="801"/>
    </location>
    <ligand>
        <name>[4Fe-4S] cluster</name>
        <dbReference type="ChEBI" id="CHEBI:49883"/>
    </ligand>
</feature>
<dbReference type="EC" id="3.1.-.-" evidence="14"/>
<evidence type="ECO:0000256" key="11">
    <source>
        <dbReference type="ARBA" id="ARBA00023014"/>
    </source>
</evidence>
<dbReference type="HAMAP" id="MF_01452">
    <property type="entry name" value="AddB_type1"/>
    <property type="match status" value="1"/>
</dbReference>
<evidence type="ECO:0000256" key="10">
    <source>
        <dbReference type="ARBA" id="ARBA00023004"/>
    </source>
</evidence>
<dbReference type="PANTHER" id="PTHR30591:SF1">
    <property type="entry name" value="RECBCD ENZYME SUBUNIT RECC"/>
    <property type="match status" value="1"/>
</dbReference>
<evidence type="ECO:0000256" key="13">
    <source>
        <dbReference type="ARBA" id="ARBA00023204"/>
    </source>
</evidence>
<keyword evidence="1 14" id="KW-0004">4Fe-4S</keyword>
<dbReference type="InterPro" id="IPR027417">
    <property type="entry name" value="P-loop_NTPase"/>
</dbReference>
<keyword evidence="13 14" id="KW-0234">DNA repair</keyword>
<dbReference type="InterPro" id="IPR014140">
    <property type="entry name" value="DNA_helicase_suAddB"/>
</dbReference>
<dbReference type="Gene3D" id="6.10.140.1030">
    <property type="match status" value="1"/>
</dbReference>
<dbReference type="GO" id="GO:0004386">
    <property type="term" value="F:helicase activity"/>
    <property type="evidence" value="ECO:0007669"/>
    <property type="project" value="UniProtKB-KW"/>
</dbReference>
<evidence type="ECO:0000256" key="7">
    <source>
        <dbReference type="ARBA" id="ARBA00022806"/>
    </source>
</evidence>
<comment type="similarity">
    <text evidence="14">Belongs to the helicase family. AddB/RexB type 1 subfamily.</text>
</comment>
<feature type="binding site" evidence="14">
    <location>
        <position position="1121"/>
    </location>
    <ligand>
        <name>[4Fe-4S] cluster</name>
        <dbReference type="ChEBI" id="CHEBI:49883"/>
    </ligand>
</feature>
<evidence type="ECO:0000256" key="3">
    <source>
        <dbReference type="ARBA" id="ARBA00022723"/>
    </source>
</evidence>
<comment type="caution">
    <text evidence="16">The sequence shown here is derived from an EMBL/GenBank/DDBJ whole genome shotgun (WGS) entry which is preliminary data.</text>
</comment>
<dbReference type="RefSeq" id="WP_211556991.1">
    <property type="nucleotide sequence ID" value="NZ_JAGVRK010000001.1"/>
</dbReference>
<feature type="binding site" evidence="14">
    <location>
        <position position="1130"/>
    </location>
    <ligand>
        <name>[4Fe-4S] cluster</name>
        <dbReference type="ChEBI" id="CHEBI:49883"/>
    </ligand>
</feature>
<keyword evidence="10 14" id="KW-0408">Iron</keyword>
<dbReference type="Pfam" id="PF21445">
    <property type="entry name" value="ADDB_N"/>
    <property type="match status" value="1"/>
</dbReference>
<comment type="miscellaneous">
    <text evidence="14">Despite having conserved helicase domains, this subunit does not have helicase activity.</text>
</comment>
<keyword evidence="11 14" id="KW-0411">Iron-sulfur</keyword>
<reference evidence="16 17" key="1">
    <citation type="submission" date="2021-04" db="EMBL/GenBank/DDBJ databases">
        <title>Metabacillus sp. strain KIGAM252 whole genome sequence.</title>
        <authorList>
            <person name="Seo M.-J."/>
            <person name="Cho E.-S."/>
            <person name="Hwang C.Y."/>
            <person name="Yoon D.J."/>
        </authorList>
    </citation>
    <scope>NUCLEOTIDE SEQUENCE [LARGE SCALE GENOMIC DNA]</scope>
    <source>
        <strain evidence="16 17">KIGAM252</strain>
    </source>
</reference>
<evidence type="ECO:0000313" key="17">
    <source>
        <dbReference type="Proteomes" id="UP000682403"/>
    </source>
</evidence>
<name>A0ABS5LC47_9BACI</name>
<comment type="cofactor">
    <cofactor evidence="14">
        <name>[4Fe-4S] cluster</name>
        <dbReference type="ChEBI" id="CHEBI:49883"/>
    </cofactor>
    <text evidence="14">Binds 1 [4Fe-4S] cluster.</text>
</comment>
<dbReference type="Pfam" id="PF12705">
    <property type="entry name" value="PDDEXK_1"/>
    <property type="match status" value="1"/>
</dbReference>
<evidence type="ECO:0000256" key="6">
    <source>
        <dbReference type="ARBA" id="ARBA00022801"/>
    </source>
</evidence>
<keyword evidence="7 14" id="KW-0347">Helicase</keyword>
<dbReference type="PANTHER" id="PTHR30591">
    <property type="entry name" value="RECBCD ENZYME SUBUNIT RECC"/>
    <property type="match status" value="1"/>
</dbReference>
<feature type="binding site" evidence="14">
    <location>
        <position position="1124"/>
    </location>
    <ligand>
        <name>[4Fe-4S] cluster</name>
        <dbReference type="ChEBI" id="CHEBI:49883"/>
    </ligand>
</feature>
<comment type="function">
    <text evidence="14">The heterodimer acts as both an ATP-dependent DNA helicase and an ATP-dependent, dual-direction single-stranded exonuclease. Recognizes the chi site generating a DNA molecule suitable for the initiation of homologous recombination. The AddB subunit has 5' -&gt; 3' nuclease activity but not helicase activity.</text>
</comment>
<evidence type="ECO:0000259" key="15">
    <source>
        <dbReference type="PROSITE" id="PS51217"/>
    </source>
</evidence>
<accession>A0ABS5LC47</accession>
<keyword evidence="4 14" id="KW-0547">Nucleotide-binding</keyword>
<evidence type="ECO:0000256" key="5">
    <source>
        <dbReference type="ARBA" id="ARBA00022763"/>
    </source>
</evidence>
<keyword evidence="12 14" id="KW-0238">DNA-binding</keyword>
<dbReference type="InterPro" id="IPR014017">
    <property type="entry name" value="DNA_helicase_UvrD-like_C"/>
</dbReference>
<dbReference type="PROSITE" id="PS51217">
    <property type="entry name" value="UVRD_HELICASE_CTER"/>
    <property type="match status" value="1"/>
</dbReference>
<evidence type="ECO:0000256" key="1">
    <source>
        <dbReference type="ARBA" id="ARBA00022485"/>
    </source>
</evidence>
<keyword evidence="9 14" id="KW-0067">ATP-binding</keyword>
<organism evidence="16 17">
    <name type="scientific">Metabacillus flavus</name>
    <dbReference type="NCBI Taxonomy" id="2823519"/>
    <lineage>
        <taxon>Bacteria</taxon>
        <taxon>Bacillati</taxon>
        <taxon>Bacillota</taxon>
        <taxon>Bacilli</taxon>
        <taxon>Bacillales</taxon>
        <taxon>Bacillaceae</taxon>
        <taxon>Metabacillus</taxon>
    </lineage>
</organism>
<protein>
    <recommendedName>
        <fullName evidence="14">ATP-dependent helicase/deoxyribonuclease subunit B</fullName>
        <ecNumber evidence="14">3.1.-.-</ecNumber>
    </recommendedName>
    <alternativeName>
        <fullName evidence="14">ATP-dependent helicase/nuclease subunit AddB</fullName>
    </alternativeName>
</protein>
<comment type="subunit">
    <text evidence="14">Heterodimer of AddA and AddB.</text>
</comment>
<dbReference type="InterPro" id="IPR011604">
    <property type="entry name" value="PDDEXK-like_dom_sf"/>
</dbReference>
<keyword evidence="3 14" id="KW-0479">Metal-binding</keyword>
<evidence type="ECO:0000256" key="4">
    <source>
        <dbReference type="ARBA" id="ARBA00022741"/>
    </source>
</evidence>
<proteinExistence type="inferred from homology"/>
<evidence type="ECO:0000256" key="12">
    <source>
        <dbReference type="ARBA" id="ARBA00023125"/>
    </source>
</evidence>
<dbReference type="Proteomes" id="UP000682403">
    <property type="component" value="Unassembled WGS sequence"/>
</dbReference>
<dbReference type="Gene3D" id="3.40.50.300">
    <property type="entry name" value="P-loop containing nucleotide triphosphate hydrolases"/>
    <property type="match status" value="3"/>
</dbReference>
<dbReference type="EMBL" id="JAGVRK010000001">
    <property type="protein sequence ID" value="MBS2968295.1"/>
    <property type="molecule type" value="Genomic_DNA"/>
</dbReference>
<dbReference type="NCBIfam" id="TIGR02773">
    <property type="entry name" value="addB_Gpos"/>
    <property type="match status" value="1"/>
</dbReference>
<evidence type="ECO:0000256" key="14">
    <source>
        <dbReference type="HAMAP-Rule" id="MF_01452"/>
    </source>
</evidence>
<keyword evidence="8 14" id="KW-0269">Exonuclease</keyword>
<dbReference type="InterPro" id="IPR049035">
    <property type="entry name" value="ADDB_N"/>
</dbReference>
<gene>
    <name evidence="14 16" type="primary">addB</name>
    <name evidence="16" type="ORF">J9317_05925</name>
</gene>